<dbReference type="PANTHER" id="PTHR38471">
    <property type="entry name" value="FOUR HELIX BUNDLE PROTEIN"/>
    <property type="match status" value="1"/>
</dbReference>
<dbReference type="InterPro" id="IPR036583">
    <property type="entry name" value="23S_rRNA_IVS_sf"/>
</dbReference>
<proteinExistence type="predicted"/>
<comment type="caution">
    <text evidence="1">The sequence shown here is derived from an EMBL/GenBank/DDBJ whole genome shotgun (WGS) entry which is preliminary data.</text>
</comment>
<sequence length="124" mass="14760">MNTFENLEVWKSCRALRKRLNHITQEFSSDEKYRLADQVKRASRSVTANIAEGYGRFHYQENIQFCRQARGSLYEILDHLICTLDEQYIDNNIFDTYKADLEKCVALLNGYILYLKRRKEVDKP</sequence>
<dbReference type="Proteomes" id="UP001501411">
    <property type="component" value="Unassembled WGS sequence"/>
</dbReference>
<name>A0ABP9BCY8_9SPHI</name>
<dbReference type="Pfam" id="PF05635">
    <property type="entry name" value="23S_rRNA_IVP"/>
    <property type="match status" value="1"/>
</dbReference>
<evidence type="ECO:0000313" key="2">
    <source>
        <dbReference type="Proteomes" id="UP001501411"/>
    </source>
</evidence>
<dbReference type="Gene3D" id="1.20.1440.60">
    <property type="entry name" value="23S rRNA-intervening sequence"/>
    <property type="match status" value="1"/>
</dbReference>
<dbReference type="PANTHER" id="PTHR38471:SF2">
    <property type="entry name" value="FOUR HELIX BUNDLE PROTEIN"/>
    <property type="match status" value="1"/>
</dbReference>
<accession>A0ABP9BCY8</accession>
<reference evidence="2" key="1">
    <citation type="journal article" date="2019" name="Int. J. Syst. Evol. Microbiol.">
        <title>The Global Catalogue of Microorganisms (GCM) 10K type strain sequencing project: providing services to taxonomists for standard genome sequencing and annotation.</title>
        <authorList>
            <consortium name="The Broad Institute Genomics Platform"/>
            <consortium name="The Broad Institute Genome Sequencing Center for Infectious Disease"/>
            <person name="Wu L."/>
            <person name="Ma J."/>
        </authorList>
    </citation>
    <scope>NUCLEOTIDE SEQUENCE [LARGE SCALE GENOMIC DNA]</scope>
    <source>
        <strain evidence="2">JCM 18200</strain>
    </source>
</reference>
<dbReference type="NCBIfam" id="TIGR02436">
    <property type="entry name" value="four helix bundle protein"/>
    <property type="match status" value="1"/>
</dbReference>
<dbReference type="RefSeq" id="WP_345231689.1">
    <property type="nucleotide sequence ID" value="NZ_BAABIQ010000032.1"/>
</dbReference>
<organism evidence="1 2">
    <name type="scientific">Olivibacter ginsenosidimutans</name>
    <dbReference type="NCBI Taxonomy" id="1176537"/>
    <lineage>
        <taxon>Bacteria</taxon>
        <taxon>Pseudomonadati</taxon>
        <taxon>Bacteroidota</taxon>
        <taxon>Sphingobacteriia</taxon>
        <taxon>Sphingobacteriales</taxon>
        <taxon>Sphingobacteriaceae</taxon>
        <taxon>Olivibacter</taxon>
    </lineage>
</organism>
<keyword evidence="2" id="KW-1185">Reference proteome</keyword>
<protein>
    <submittedName>
        <fullName evidence="1">Four helix bundle protein</fullName>
    </submittedName>
</protein>
<gene>
    <name evidence="1" type="ORF">GCM10023231_20600</name>
</gene>
<dbReference type="EMBL" id="BAABIQ010000032">
    <property type="protein sequence ID" value="GAA4792384.1"/>
    <property type="molecule type" value="Genomic_DNA"/>
</dbReference>
<evidence type="ECO:0000313" key="1">
    <source>
        <dbReference type="EMBL" id="GAA4792384.1"/>
    </source>
</evidence>
<dbReference type="SUPFAM" id="SSF158446">
    <property type="entry name" value="IVS-encoded protein-like"/>
    <property type="match status" value="1"/>
</dbReference>
<dbReference type="InterPro" id="IPR012657">
    <property type="entry name" value="23S_rRNA-intervening_sequence"/>
</dbReference>
<dbReference type="CDD" id="cd16377">
    <property type="entry name" value="23S_rRNA_IVP_like"/>
    <property type="match status" value="1"/>
</dbReference>